<keyword evidence="2" id="KW-1185">Reference proteome</keyword>
<dbReference type="GO" id="GO:0003676">
    <property type="term" value="F:nucleic acid binding"/>
    <property type="evidence" value="ECO:0007669"/>
    <property type="project" value="InterPro"/>
</dbReference>
<protein>
    <recommendedName>
        <fullName evidence="3">CCHC-type domain-containing protein</fullName>
    </recommendedName>
</protein>
<accession>A0A397VMQ1</accession>
<dbReference type="InterPro" id="IPR036875">
    <property type="entry name" value="Znf_CCHC_sf"/>
</dbReference>
<dbReference type="AlphaFoldDB" id="A0A397VMQ1"/>
<name>A0A397VMQ1_9GLOM</name>
<organism evidence="1 2">
    <name type="scientific">Gigaspora rosea</name>
    <dbReference type="NCBI Taxonomy" id="44941"/>
    <lineage>
        <taxon>Eukaryota</taxon>
        <taxon>Fungi</taxon>
        <taxon>Fungi incertae sedis</taxon>
        <taxon>Mucoromycota</taxon>
        <taxon>Glomeromycotina</taxon>
        <taxon>Glomeromycetes</taxon>
        <taxon>Diversisporales</taxon>
        <taxon>Gigasporaceae</taxon>
        <taxon>Gigaspora</taxon>
    </lineage>
</organism>
<dbReference type="Proteomes" id="UP000266673">
    <property type="component" value="Unassembled WGS sequence"/>
</dbReference>
<dbReference type="EMBL" id="QKWP01000376">
    <property type="protein sequence ID" value="RIB21173.1"/>
    <property type="molecule type" value="Genomic_DNA"/>
</dbReference>
<comment type="caution">
    <text evidence="1">The sequence shown here is derived from an EMBL/GenBank/DDBJ whole genome shotgun (WGS) entry which is preliminary data.</text>
</comment>
<evidence type="ECO:0008006" key="3">
    <source>
        <dbReference type="Google" id="ProtNLM"/>
    </source>
</evidence>
<dbReference type="GO" id="GO:0008270">
    <property type="term" value="F:zinc ion binding"/>
    <property type="evidence" value="ECO:0007669"/>
    <property type="project" value="InterPro"/>
</dbReference>
<sequence length="207" mass="23776">MTLDQDEYWETELESLQQQSAEISTTFQQNKQNNADIIVSDLHILDQIRDYRMHDAKVINKKVRYANGFGKMKKALNIALDLGCKEELINMITRFINLMTSTENNINESNPFEVEEMMVLDPLVIKHHERPTMKRLKSSSKLQGHKGLVQNYQAMNSQDSNIRMPLSNVNTNNNRSVNNNIEESKRKYVCNVCGGSGHNARTCKQQG</sequence>
<evidence type="ECO:0000313" key="2">
    <source>
        <dbReference type="Proteomes" id="UP000266673"/>
    </source>
</evidence>
<gene>
    <name evidence="1" type="ORF">C2G38_2034611</name>
</gene>
<evidence type="ECO:0000313" key="1">
    <source>
        <dbReference type="EMBL" id="RIB21173.1"/>
    </source>
</evidence>
<dbReference type="SUPFAM" id="SSF57756">
    <property type="entry name" value="Retrovirus zinc finger-like domains"/>
    <property type="match status" value="1"/>
</dbReference>
<reference evidence="1 2" key="1">
    <citation type="submission" date="2018-06" db="EMBL/GenBank/DDBJ databases">
        <title>Comparative genomics reveals the genomic features of Rhizophagus irregularis, R. cerebriforme, R. diaphanum and Gigaspora rosea, and their symbiotic lifestyle signature.</title>
        <authorList>
            <person name="Morin E."/>
            <person name="San Clemente H."/>
            <person name="Chen E.C.H."/>
            <person name="De La Providencia I."/>
            <person name="Hainaut M."/>
            <person name="Kuo A."/>
            <person name="Kohler A."/>
            <person name="Murat C."/>
            <person name="Tang N."/>
            <person name="Roy S."/>
            <person name="Loubradou J."/>
            <person name="Henrissat B."/>
            <person name="Grigoriev I.V."/>
            <person name="Corradi N."/>
            <person name="Roux C."/>
            <person name="Martin F.M."/>
        </authorList>
    </citation>
    <scope>NUCLEOTIDE SEQUENCE [LARGE SCALE GENOMIC DNA]</scope>
    <source>
        <strain evidence="1 2">DAOM 194757</strain>
    </source>
</reference>
<proteinExistence type="predicted"/>